<keyword evidence="3" id="KW-1185">Reference proteome</keyword>
<dbReference type="EMBL" id="CP059154">
    <property type="protein sequence ID" value="QLK27078.1"/>
    <property type="molecule type" value="Genomic_DNA"/>
</dbReference>
<evidence type="ECO:0000313" key="3">
    <source>
        <dbReference type="Proteomes" id="UP000510869"/>
    </source>
</evidence>
<dbReference type="GeneID" id="56142655"/>
<evidence type="ECO:0000313" key="2">
    <source>
        <dbReference type="EMBL" id="QLK27078.1"/>
    </source>
</evidence>
<reference evidence="2 3" key="1">
    <citation type="submission" date="2020-07" db="EMBL/GenBank/DDBJ databases">
        <title>Natrinema (YPL30) sp. nov. and Haloterrigena xxxxxx (YPL8) sp. nov., isolated from a salt mine.</title>
        <authorList>
            <person name="Cui H."/>
        </authorList>
    </citation>
    <scope>NUCLEOTIDE SEQUENCE [LARGE SCALE GENOMIC DNA]</scope>
    <source>
        <strain evidence="2 3">YPL13</strain>
    </source>
</reference>
<dbReference type="OrthoDB" id="170219at2157"/>
<name>A0A7D6CQ54_9EURY</name>
<dbReference type="Proteomes" id="UP000510869">
    <property type="component" value="Chromosome"/>
</dbReference>
<dbReference type="Pfam" id="PF25947">
    <property type="entry name" value="WHD_halo_double"/>
    <property type="match status" value="1"/>
</dbReference>
<sequence>MRFKPVPEPPADPEVLATVQRALPATAGDVDDCCQRLIDETPLETRDEAATWLTFLRALELATEEPAGFRRRDPDSSGEIDPDTPPALELDRLRRAFRERVDGADAVISVLEQVDGPLTAGEIATAIREERQRSGERGRRPSRVEEAQRERTERLLEWAVLLELATKTGGGYRSVPTRG</sequence>
<accession>A0A7D6CQ54</accession>
<feature type="region of interest" description="Disordered" evidence="1">
    <location>
        <begin position="127"/>
        <end position="150"/>
    </location>
</feature>
<dbReference type="InterPro" id="IPR058821">
    <property type="entry name" value="Double_WHD-containing_halo"/>
</dbReference>
<proteinExistence type="predicted"/>
<protein>
    <submittedName>
        <fullName evidence="2">Uncharacterized protein</fullName>
    </submittedName>
</protein>
<organism evidence="2 3">
    <name type="scientific">Natrinema zhouii</name>
    <dbReference type="NCBI Taxonomy" id="1710539"/>
    <lineage>
        <taxon>Archaea</taxon>
        <taxon>Methanobacteriati</taxon>
        <taxon>Methanobacteriota</taxon>
        <taxon>Stenosarchaea group</taxon>
        <taxon>Halobacteria</taxon>
        <taxon>Halobacteriales</taxon>
        <taxon>Natrialbaceae</taxon>
        <taxon>Natrinema</taxon>
    </lineage>
</organism>
<dbReference type="AlphaFoldDB" id="A0A7D6CQ54"/>
<dbReference type="KEGG" id="nay:HYG81_05580"/>
<evidence type="ECO:0000256" key="1">
    <source>
        <dbReference type="SAM" id="MobiDB-lite"/>
    </source>
</evidence>
<dbReference type="RefSeq" id="WP_180842245.1">
    <property type="nucleotide sequence ID" value="NZ_CP059154.1"/>
</dbReference>
<gene>
    <name evidence="2" type="ORF">HYG81_05580</name>
</gene>
<feature type="region of interest" description="Disordered" evidence="1">
    <location>
        <begin position="66"/>
        <end position="88"/>
    </location>
</feature>